<keyword evidence="2" id="KW-1185">Reference proteome</keyword>
<sequence>MPDTFDSDPESLPPVTAALRQCWIANNPGTIGAQLDAVPAPFSMRAVLDAVHALELRVAALEAA</sequence>
<evidence type="ECO:0000313" key="1">
    <source>
        <dbReference type="EMBL" id="VBA43953.1"/>
    </source>
</evidence>
<dbReference type="OrthoDB" id="9983422at2"/>
<gene>
    <name evidence="1" type="ORF">LAUMK136_05359</name>
</gene>
<organism evidence="1 2">
    <name type="scientific">Mycobacterium attenuatum</name>
    <dbReference type="NCBI Taxonomy" id="2341086"/>
    <lineage>
        <taxon>Bacteria</taxon>
        <taxon>Bacillati</taxon>
        <taxon>Actinomycetota</taxon>
        <taxon>Actinomycetes</taxon>
        <taxon>Mycobacteriales</taxon>
        <taxon>Mycobacteriaceae</taxon>
        <taxon>Mycobacterium</taxon>
    </lineage>
</organism>
<evidence type="ECO:0000313" key="2">
    <source>
        <dbReference type="Proteomes" id="UP000273307"/>
    </source>
</evidence>
<dbReference type="Proteomes" id="UP000273307">
    <property type="component" value="Unassembled WGS sequence"/>
</dbReference>
<dbReference type="RefSeq" id="WP_122526227.1">
    <property type="nucleotide sequence ID" value="NZ_UPHP01000143.1"/>
</dbReference>
<dbReference type="AlphaFoldDB" id="A0A498QGH8"/>
<dbReference type="EMBL" id="UPHP01000143">
    <property type="protein sequence ID" value="VBA43953.1"/>
    <property type="molecule type" value="Genomic_DNA"/>
</dbReference>
<protein>
    <submittedName>
        <fullName evidence="1">Uncharacterized protein</fullName>
    </submittedName>
</protein>
<reference evidence="1 2" key="1">
    <citation type="submission" date="2018-09" db="EMBL/GenBank/DDBJ databases">
        <authorList>
            <person name="Tagini F."/>
        </authorList>
    </citation>
    <scope>NUCLEOTIDE SEQUENCE [LARGE SCALE GENOMIC DNA]</scope>
    <source>
        <strain evidence="1 2">MK136</strain>
    </source>
</reference>
<proteinExistence type="predicted"/>
<accession>A0A498QGH8</accession>
<name>A0A498QGH8_9MYCO</name>